<gene>
    <name evidence="6" type="ORF">INT47_002159</name>
</gene>
<organism evidence="6 7">
    <name type="scientific">Mucor saturninus</name>
    <dbReference type="NCBI Taxonomy" id="64648"/>
    <lineage>
        <taxon>Eukaryota</taxon>
        <taxon>Fungi</taxon>
        <taxon>Fungi incertae sedis</taxon>
        <taxon>Mucoromycota</taxon>
        <taxon>Mucoromycotina</taxon>
        <taxon>Mucoromycetes</taxon>
        <taxon>Mucorales</taxon>
        <taxon>Mucorineae</taxon>
        <taxon>Mucoraceae</taxon>
        <taxon>Mucor</taxon>
    </lineage>
</organism>
<dbReference type="Gene3D" id="2.130.10.10">
    <property type="entry name" value="YVTN repeat-like/Quinoprotein amine dehydrogenase"/>
    <property type="match status" value="2"/>
</dbReference>
<dbReference type="PROSITE" id="PS00678">
    <property type="entry name" value="WD_REPEATS_1"/>
    <property type="match status" value="1"/>
</dbReference>
<keyword evidence="7" id="KW-1185">Reference proteome</keyword>
<evidence type="ECO:0000313" key="6">
    <source>
        <dbReference type="EMBL" id="KAG2202240.1"/>
    </source>
</evidence>
<dbReference type="PROSITE" id="PS50082">
    <property type="entry name" value="WD_REPEATS_2"/>
    <property type="match status" value="2"/>
</dbReference>
<evidence type="ECO:0000259" key="5">
    <source>
        <dbReference type="PROSITE" id="PS50181"/>
    </source>
</evidence>
<dbReference type="OrthoDB" id="2095648at2759"/>
<sequence>MSEDEYRFEKPRHDSKKEKNKQTQPCFIHKLSVEVVTHIFARLDPVSLATVSKVCAYWRHIVNDDSCWRDAFVSYFGRMPLKRLCLESWKTEYILRTHLIRKWTKGRGTIMSFNPKIGLLESMYVDSEDTSMVVASLDHGVAAKCSPITGKIDRRLLYSTNENVRLQISCVIVDKDRILWGFGQGFITLSTRTKTIASRLKVFSDFHQGAVTVLSLPAYLQEVVLSGGEDGQVKIWDVVTNSCAWNLRPVSSFARRPTCIEATPDQYIIVGYDDGSIVIWKIDMHQITLLNRNSHQDDFLEKRSLLEESLEKNKIVITGQRNSVKFISYDTETRMLIVACEGQKDVKKYSAETGECVAVFGYGHTMGTTISCMKWDKSPIPLITSLESAMNPRPPTTRKKGGIISLSSSSKSAPISRQTTPTNAKTTRVLVTGDDMGMVCLWNGDAICEDNCEVKPIRILTGHLVGISSIFIDACKVVTGSDDGWIRVWDTLTGVNIHTLGNKIPKSANVDRQDVNVTRVTNIWCNDYRGVATIGYQIKTWDFSPAKQLLNRATLRQKGKVSSGIFRDKFKYNIGCEVKESIKKLQKEKIERQQEEKHINKLSLGGLTDQEMLDYAMMLSAQDSPEKQQQHQGYAFDDNGGNDSDEELMKAVIASLDLVEQENTDVFYDDVHINSSVSSDTSSLLSQKDAWPTVSEGIRRPQTEEEELQYILELSKTEQ</sequence>
<dbReference type="PRINTS" id="PR00320">
    <property type="entry name" value="GPROTEINBRPT"/>
</dbReference>
<keyword evidence="2" id="KW-0677">Repeat</keyword>
<accession>A0A8H7R1N5</accession>
<feature type="repeat" description="WD" evidence="3">
    <location>
        <begin position="204"/>
        <end position="246"/>
    </location>
</feature>
<evidence type="ECO:0000256" key="1">
    <source>
        <dbReference type="ARBA" id="ARBA00022574"/>
    </source>
</evidence>
<proteinExistence type="predicted"/>
<feature type="compositionally biased region" description="Low complexity" evidence="4">
    <location>
        <begin position="677"/>
        <end position="686"/>
    </location>
</feature>
<dbReference type="GO" id="GO:1990234">
    <property type="term" value="C:transferase complex"/>
    <property type="evidence" value="ECO:0007669"/>
    <property type="project" value="UniProtKB-ARBA"/>
</dbReference>
<dbReference type="PANTHER" id="PTHR22847:SF637">
    <property type="entry name" value="WD REPEAT DOMAIN 5B"/>
    <property type="match status" value="1"/>
</dbReference>
<reference evidence="6" key="1">
    <citation type="submission" date="2020-12" db="EMBL/GenBank/DDBJ databases">
        <title>Metabolic potential, ecology and presence of endohyphal bacteria is reflected in genomic diversity of Mucoromycotina.</title>
        <authorList>
            <person name="Muszewska A."/>
            <person name="Okrasinska A."/>
            <person name="Steczkiewicz K."/>
            <person name="Drgas O."/>
            <person name="Orlowska M."/>
            <person name="Perlinska-Lenart U."/>
            <person name="Aleksandrzak-Piekarczyk T."/>
            <person name="Szatraj K."/>
            <person name="Zielenkiewicz U."/>
            <person name="Pilsyk S."/>
            <person name="Malc E."/>
            <person name="Mieczkowski P."/>
            <person name="Kruszewska J.S."/>
            <person name="Biernat P."/>
            <person name="Pawlowska J."/>
        </authorList>
    </citation>
    <scope>NUCLEOTIDE SEQUENCE</scope>
    <source>
        <strain evidence="6">WA0000017839</strain>
    </source>
</reference>
<dbReference type="InterPro" id="IPR015943">
    <property type="entry name" value="WD40/YVTN_repeat-like_dom_sf"/>
</dbReference>
<dbReference type="InterPro" id="IPR001680">
    <property type="entry name" value="WD40_rpt"/>
</dbReference>
<name>A0A8H7R1N5_9FUNG</name>
<feature type="region of interest" description="Disordered" evidence="4">
    <location>
        <begin position="387"/>
        <end position="423"/>
    </location>
</feature>
<dbReference type="SUPFAM" id="SSF81383">
    <property type="entry name" value="F-box domain"/>
    <property type="match status" value="1"/>
</dbReference>
<dbReference type="Pfam" id="PF00400">
    <property type="entry name" value="WD40"/>
    <property type="match status" value="2"/>
</dbReference>
<dbReference type="PANTHER" id="PTHR22847">
    <property type="entry name" value="WD40 REPEAT PROTEIN"/>
    <property type="match status" value="1"/>
</dbReference>
<feature type="region of interest" description="Disordered" evidence="4">
    <location>
        <begin position="677"/>
        <end position="702"/>
    </location>
</feature>
<dbReference type="Gene3D" id="1.20.1280.50">
    <property type="match status" value="1"/>
</dbReference>
<dbReference type="SMART" id="SM00256">
    <property type="entry name" value="FBOX"/>
    <property type="match status" value="1"/>
</dbReference>
<dbReference type="InterPro" id="IPR036047">
    <property type="entry name" value="F-box-like_dom_sf"/>
</dbReference>
<feature type="compositionally biased region" description="Low complexity" evidence="4">
    <location>
        <begin position="403"/>
        <end position="416"/>
    </location>
</feature>
<dbReference type="EMBL" id="JAEPRD010000063">
    <property type="protein sequence ID" value="KAG2202240.1"/>
    <property type="molecule type" value="Genomic_DNA"/>
</dbReference>
<dbReference type="AlphaFoldDB" id="A0A8H7R1N5"/>
<dbReference type="Proteomes" id="UP000603453">
    <property type="component" value="Unassembled WGS sequence"/>
</dbReference>
<feature type="repeat" description="WD" evidence="3">
    <location>
        <begin position="460"/>
        <end position="499"/>
    </location>
</feature>
<evidence type="ECO:0000256" key="2">
    <source>
        <dbReference type="ARBA" id="ARBA00022737"/>
    </source>
</evidence>
<dbReference type="InterPro" id="IPR001810">
    <property type="entry name" value="F-box_dom"/>
</dbReference>
<dbReference type="InterPro" id="IPR019775">
    <property type="entry name" value="WD40_repeat_CS"/>
</dbReference>
<evidence type="ECO:0000256" key="3">
    <source>
        <dbReference type="PROSITE-ProRule" id="PRU00221"/>
    </source>
</evidence>
<evidence type="ECO:0000256" key="4">
    <source>
        <dbReference type="SAM" id="MobiDB-lite"/>
    </source>
</evidence>
<keyword evidence="1 3" id="KW-0853">WD repeat</keyword>
<dbReference type="SMART" id="SM00320">
    <property type="entry name" value="WD40"/>
    <property type="match status" value="4"/>
</dbReference>
<protein>
    <recommendedName>
        <fullName evidence="5">F-box domain-containing protein</fullName>
    </recommendedName>
</protein>
<dbReference type="PROSITE" id="PS50181">
    <property type="entry name" value="FBOX"/>
    <property type="match status" value="1"/>
</dbReference>
<dbReference type="Pfam" id="PF12937">
    <property type="entry name" value="F-box-like"/>
    <property type="match status" value="1"/>
</dbReference>
<dbReference type="SUPFAM" id="SSF50978">
    <property type="entry name" value="WD40 repeat-like"/>
    <property type="match status" value="1"/>
</dbReference>
<dbReference type="InterPro" id="IPR020472">
    <property type="entry name" value="WD40_PAC1"/>
</dbReference>
<dbReference type="PROSITE" id="PS50294">
    <property type="entry name" value="WD_REPEATS_REGION"/>
    <property type="match status" value="1"/>
</dbReference>
<feature type="region of interest" description="Disordered" evidence="4">
    <location>
        <begin position="623"/>
        <end position="642"/>
    </location>
</feature>
<feature type="domain" description="F-box" evidence="5">
    <location>
        <begin position="25"/>
        <end position="71"/>
    </location>
</feature>
<dbReference type="InterPro" id="IPR036322">
    <property type="entry name" value="WD40_repeat_dom_sf"/>
</dbReference>
<feature type="region of interest" description="Disordered" evidence="4">
    <location>
        <begin position="1"/>
        <end position="21"/>
    </location>
</feature>
<evidence type="ECO:0000313" key="7">
    <source>
        <dbReference type="Proteomes" id="UP000603453"/>
    </source>
</evidence>
<comment type="caution">
    <text evidence="6">The sequence shown here is derived from an EMBL/GenBank/DDBJ whole genome shotgun (WGS) entry which is preliminary data.</text>
</comment>